<evidence type="ECO:0000313" key="13">
    <source>
        <dbReference type="Proteomes" id="UP001187343"/>
    </source>
</evidence>
<name>A0AA88PYX7_9TELE</name>
<evidence type="ECO:0000256" key="8">
    <source>
        <dbReference type="SAM" id="MobiDB-lite"/>
    </source>
</evidence>
<protein>
    <recommendedName>
        <fullName evidence="14">Thymopoietin</fullName>
    </recommendedName>
</protein>
<reference evidence="12" key="1">
    <citation type="submission" date="2023-08" db="EMBL/GenBank/DDBJ databases">
        <title>Chromosome-level Genome Assembly of mud carp (Cirrhinus molitorella).</title>
        <authorList>
            <person name="Liu H."/>
        </authorList>
    </citation>
    <scope>NUCLEOTIDE SEQUENCE</scope>
    <source>
        <strain evidence="12">Prfri</strain>
        <tissue evidence="12">Muscle</tissue>
    </source>
</reference>
<evidence type="ECO:0000256" key="5">
    <source>
        <dbReference type="ARBA" id="ARBA00022990"/>
    </source>
</evidence>
<keyword evidence="6" id="KW-0238">DNA-binding</keyword>
<dbReference type="Pfam" id="PF03020">
    <property type="entry name" value="LEM"/>
    <property type="match status" value="1"/>
</dbReference>
<evidence type="ECO:0000256" key="4">
    <source>
        <dbReference type="ARBA" id="ARBA00022553"/>
    </source>
</evidence>
<dbReference type="PANTHER" id="PTHR12019">
    <property type="entry name" value="LAMINA-ASSOCIATED POLYPEPTIDE THYMOPOIETIN"/>
    <property type="match status" value="1"/>
</dbReference>
<dbReference type="Proteomes" id="UP001187343">
    <property type="component" value="Unassembled WGS sequence"/>
</dbReference>
<dbReference type="InterPro" id="IPR011015">
    <property type="entry name" value="LEM/LEM-like_dom_sf"/>
</dbReference>
<feature type="compositionally biased region" description="Polar residues" evidence="8">
    <location>
        <begin position="356"/>
        <end position="365"/>
    </location>
</feature>
<proteinExistence type="inferred from homology"/>
<dbReference type="InterPro" id="IPR003887">
    <property type="entry name" value="LEM_dom"/>
</dbReference>
<keyword evidence="9" id="KW-1133">Transmembrane helix</keyword>
<evidence type="ECO:0000313" key="12">
    <source>
        <dbReference type="EMBL" id="KAK2892762.1"/>
    </source>
</evidence>
<feature type="compositionally biased region" description="Polar residues" evidence="8">
    <location>
        <begin position="528"/>
        <end position="551"/>
    </location>
</feature>
<evidence type="ECO:0000256" key="2">
    <source>
        <dbReference type="ARBA" id="ARBA00007744"/>
    </source>
</evidence>
<evidence type="ECO:0000256" key="1">
    <source>
        <dbReference type="ARBA" id="ARBA00004123"/>
    </source>
</evidence>
<evidence type="ECO:0008006" key="14">
    <source>
        <dbReference type="Google" id="ProtNLM"/>
    </source>
</evidence>
<dbReference type="SMART" id="SM01261">
    <property type="entry name" value="Thymopoietin"/>
    <property type="match status" value="1"/>
</dbReference>
<keyword evidence="9" id="KW-0812">Transmembrane</keyword>
<feature type="compositionally biased region" description="Acidic residues" evidence="8">
    <location>
        <begin position="218"/>
        <end position="227"/>
    </location>
</feature>
<dbReference type="CDD" id="cd12940">
    <property type="entry name" value="LEM_LAP2_LEMD1"/>
    <property type="match status" value="1"/>
</dbReference>
<dbReference type="SUPFAM" id="SSF63451">
    <property type="entry name" value="LEM domain"/>
    <property type="match status" value="2"/>
</dbReference>
<dbReference type="Gene3D" id="1.10.720.40">
    <property type="match status" value="2"/>
</dbReference>
<evidence type="ECO:0000256" key="7">
    <source>
        <dbReference type="ARBA" id="ARBA00023242"/>
    </source>
</evidence>
<sequence>MSEFLEDPSVLTKDKLKSALLAHNVALPNGEQRKDVYVQLYLKYLTAQNKKSSGAPDVFSSDEELPPAPVVSNRSRSGRKATRKTDKVRPEDVDVTELSNEGLKDLLLKYGLNAGPIVASTRKVYEKRLQKLLDQGPPETVAPPSESSQTDGSQNGNTDSDQYSDKEEEPVAPAPVFVPEPEPEVELEPIPVVERPIRSRGKTPVTSRTRSGQHNREDEEDAQEEDLPVLNIKRKLKRTSHRLDQMVPASDDTENSELSSAEYFPVSQDRRRTGPVAARKEPRPLLKDRTSKLSSKTESLRRRSAPVRSFQPDVNVAPDTDKDFSEPSVVKEVSISLVRMKAQPLAEPKNPKPSKRSSMSATDWSESLKCHTSPYKSTVSGLHGTTPVDKFDENAAEITSPLIRPYNREPLVSLVNTACVEVDGQGMQNMLSCKTSSRAPVAQEVKSVAVSKLLKTHLSQNKPSKPLIDMVSRLSPSCDGQREVFPSHSITFRDSASRMASEDSLPVSHELSQESFGSPKTEPKTRQSKITPFFSQNTPVRGINSSQTETPKTVEKVSAIDQTTRTVEKDVLKEIFPAENLNTPTGISATCRRPIRGAAGRPLLGDTWLDESRLRLKELRETSSSSSTYTETRSVPRVAAIPLTASKPVAPPAVKTRARRSLPVWVQLLLLSVVAGFLFFVYQAMETNEVGLFKQSGADESTSK</sequence>
<evidence type="ECO:0000256" key="6">
    <source>
        <dbReference type="ARBA" id="ARBA00023125"/>
    </source>
</evidence>
<dbReference type="InterPro" id="IPR013146">
    <property type="entry name" value="LEM-like_dom"/>
</dbReference>
<comment type="subcellular location">
    <subcellularLocation>
        <location evidence="1">Nucleus</location>
    </subcellularLocation>
</comment>
<feature type="region of interest" description="Disordered" evidence="8">
    <location>
        <begin position="50"/>
        <end position="100"/>
    </location>
</feature>
<dbReference type="GO" id="GO:0003677">
    <property type="term" value="F:DNA binding"/>
    <property type="evidence" value="ECO:0007669"/>
    <property type="project" value="UniProtKB-KW"/>
</dbReference>
<dbReference type="GO" id="GO:0005635">
    <property type="term" value="C:nuclear envelope"/>
    <property type="evidence" value="ECO:0007669"/>
    <property type="project" value="UniProtKB-ARBA"/>
</dbReference>
<dbReference type="PROSITE" id="PS50954">
    <property type="entry name" value="LEM"/>
    <property type="match status" value="1"/>
</dbReference>
<feature type="transmembrane region" description="Helical" evidence="9">
    <location>
        <begin position="664"/>
        <end position="685"/>
    </location>
</feature>
<dbReference type="SMART" id="SM00540">
    <property type="entry name" value="LEM"/>
    <property type="match status" value="1"/>
</dbReference>
<feature type="compositionally biased region" description="Basic and acidic residues" evidence="8">
    <location>
        <begin position="268"/>
        <end position="291"/>
    </location>
</feature>
<dbReference type="PROSITE" id="PS50955">
    <property type="entry name" value="LEM_LIKE"/>
    <property type="match status" value="1"/>
</dbReference>
<keyword evidence="13" id="KW-1185">Reference proteome</keyword>
<feature type="region of interest" description="Disordered" evidence="8">
    <location>
        <begin position="129"/>
        <end position="306"/>
    </location>
</feature>
<feature type="compositionally biased region" description="Polar residues" evidence="8">
    <location>
        <begin position="145"/>
        <end position="161"/>
    </location>
</feature>
<dbReference type="FunFam" id="1.10.720.40:FF:000001">
    <property type="entry name" value="LEM domain containing 2, isoform CRA_a"/>
    <property type="match status" value="1"/>
</dbReference>
<feature type="region of interest" description="Disordered" evidence="8">
    <location>
        <begin position="501"/>
        <end position="553"/>
    </location>
</feature>
<feature type="domain" description="LEM" evidence="10">
    <location>
        <begin position="92"/>
        <end position="136"/>
    </location>
</feature>
<keyword evidence="7" id="KW-0539">Nucleus</keyword>
<organism evidence="12 13">
    <name type="scientific">Cirrhinus molitorella</name>
    <name type="common">mud carp</name>
    <dbReference type="NCBI Taxonomy" id="172907"/>
    <lineage>
        <taxon>Eukaryota</taxon>
        <taxon>Metazoa</taxon>
        <taxon>Chordata</taxon>
        <taxon>Craniata</taxon>
        <taxon>Vertebrata</taxon>
        <taxon>Euteleostomi</taxon>
        <taxon>Actinopterygii</taxon>
        <taxon>Neopterygii</taxon>
        <taxon>Teleostei</taxon>
        <taxon>Ostariophysi</taxon>
        <taxon>Cypriniformes</taxon>
        <taxon>Cyprinidae</taxon>
        <taxon>Labeoninae</taxon>
        <taxon>Labeonini</taxon>
        <taxon>Cirrhinus</taxon>
    </lineage>
</organism>
<keyword evidence="9" id="KW-0472">Membrane</keyword>
<evidence type="ECO:0000259" key="10">
    <source>
        <dbReference type="PROSITE" id="PS50954"/>
    </source>
</evidence>
<evidence type="ECO:0000259" key="11">
    <source>
        <dbReference type="PROSITE" id="PS50955"/>
    </source>
</evidence>
<dbReference type="CDD" id="cd12935">
    <property type="entry name" value="LEM_like"/>
    <property type="match status" value="1"/>
</dbReference>
<dbReference type="Pfam" id="PF08198">
    <property type="entry name" value="Thymopoietin"/>
    <property type="match status" value="1"/>
</dbReference>
<dbReference type="EMBL" id="JAUYZG010000012">
    <property type="protein sequence ID" value="KAK2892762.1"/>
    <property type="molecule type" value="Genomic_DNA"/>
</dbReference>
<evidence type="ECO:0000256" key="3">
    <source>
        <dbReference type="ARBA" id="ARBA00022481"/>
    </source>
</evidence>
<keyword evidence="5" id="KW-0007">Acetylation</keyword>
<gene>
    <name evidence="12" type="ORF">Q8A67_012750</name>
</gene>
<dbReference type="AlphaFoldDB" id="A0AA88PYX7"/>
<dbReference type="InterPro" id="IPR051656">
    <property type="entry name" value="LEM_domain"/>
</dbReference>
<keyword evidence="4" id="KW-0597">Phosphoprotein</keyword>
<comment type="caution">
    <text evidence="12">The sequence shown here is derived from an EMBL/GenBank/DDBJ whole genome shotgun (WGS) entry which is preliminary data.</text>
</comment>
<keyword evidence="3" id="KW-0488">Methylation</keyword>
<evidence type="ECO:0000256" key="9">
    <source>
        <dbReference type="SAM" id="Phobius"/>
    </source>
</evidence>
<feature type="compositionally biased region" description="Basic and acidic residues" evidence="8">
    <location>
        <begin position="83"/>
        <end position="92"/>
    </location>
</feature>
<feature type="domain" description="LEM-like" evidence="11">
    <location>
        <begin position="5"/>
        <end position="48"/>
    </location>
</feature>
<dbReference type="PANTHER" id="PTHR12019:SF21">
    <property type="entry name" value="THYMOPOIETIN A"/>
    <property type="match status" value="1"/>
</dbReference>
<dbReference type="FunFam" id="1.10.720.40:FF:000002">
    <property type="entry name" value="Thymopoietin isoform alpha"/>
    <property type="match status" value="1"/>
</dbReference>
<accession>A0AA88PYX7</accession>
<feature type="region of interest" description="Disordered" evidence="8">
    <location>
        <begin position="343"/>
        <end position="367"/>
    </location>
</feature>
<comment type="similarity">
    <text evidence="2">Belongs to the LEM family.</text>
</comment>